<keyword evidence="2" id="KW-1185">Reference proteome</keyword>
<dbReference type="eggNOG" id="ENOG5033T0X">
    <property type="taxonomic scope" value="Bacteria"/>
</dbReference>
<dbReference type="EMBL" id="CP002801">
    <property type="protein sequence ID" value="AEH09694.1"/>
    <property type="molecule type" value="Genomic_DNA"/>
</dbReference>
<dbReference type="STRING" id="656024.FsymDg_2301"/>
<reference evidence="1 2" key="1">
    <citation type="submission" date="2011-05" db="EMBL/GenBank/DDBJ databases">
        <title>Complete sequence of chromosome of Frankia symbiont of Datisca glomerata.</title>
        <authorList>
            <consortium name="US DOE Joint Genome Institute"/>
            <person name="Lucas S."/>
            <person name="Han J."/>
            <person name="Lapidus A."/>
            <person name="Cheng J.-F."/>
            <person name="Goodwin L."/>
            <person name="Pitluck S."/>
            <person name="Peters L."/>
            <person name="Mikhailova N."/>
            <person name="Chertkov O."/>
            <person name="Teshima H."/>
            <person name="Han C."/>
            <person name="Tapia R."/>
            <person name="Land M."/>
            <person name="Hauser L."/>
            <person name="Kyrpides N."/>
            <person name="Ivanova N."/>
            <person name="Pagani I."/>
            <person name="Berry A."/>
            <person name="Pawlowski K."/>
            <person name="Persson T."/>
            <person name="Vanden Heuvel B."/>
            <person name="Benson D."/>
            <person name="Woyke T."/>
        </authorList>
    </citation>
    <scope>NUCLEOTIDE SEQUENCE [LARGE SCALE GENOMIC DNA]</scope>
    <source>
        <strain evidence="2">4085684</strain>
    </source>
</reference>
<evidence type="ECO:0000313" key="1">
    <source>
        <dbReference type="EMBL" id="AEH09694.1"/>
    </source>
</evidence>
<sequence length="46" mass="5000">MAADTPALARWRSHLIAALAGRRFDYLHAPGPETAADLLTKEHETG</sequence>
<proteinExistence type="predicted"/>
<gene>
    <name evidence="1" type="ordered locus">FsymDg_2301</name>
</gene>
<dbReference type="AlphaFoldDB" id="F8AZT1"/>
<protein>
    <submittedName>
        <fullName evidence="1">Uncharacterized protein</fullName>
    </submittedName>
</protein>
<dbReference type="KEGG" id="fsy:FsymDg_2301"/>
<accession>F8AZT1</accession>
<dbReference type="HOGENOM" id="CLU_3183994_0_0_11"/>
<dbReference type="Proteomes" id="UP000001549">
    <property type="component" value="Chromosome"/>
</dbReference>
<organism evidence="1 2">
    <name type="scientific">Candidatus Protofrankia datiscae</name>
    <dbReference type="NCBI Taxonomy" id="2716812"/>
    <lineage>
        <taxon>Bacteria</taxon>
        <taxon>Bacillati</taxon>
        <taxon>Actinomycetota</taxon>
        <taxon>Actinomycetes</taxon>
        <taxon>Frankiales</taxon>
        <taxon>Frankiaceae</taxon>
        <taxon>Protofrankia</taxon>
    </lineage>
</organism>
<evidence type="ECO:0000313" key="2">
    <source>
        <dbReference type="Proteomes" id="UP000001549"/>
    </source>
</evidence>
<name>F8AZT1_9ACTN</name>